<dbReference type="InterPro" id="IPR013685">
    <property type="entry name" value="POTRA_FtsQ_type"/>
</dbReference>
<evidence type="ECO:0000256" key="4">
    <source>
        <dbReference type="ARBA" id="ARBA00022692"/>
    </source>
</evidence>
<dbReference type="InterPro" id="IPR026580">
    <property type="entry name" value="DivIB"/>
</dbReference>
<evidence type="ECO:0000313" key="10">
    <source>
        <dbReference type="EMBL" id="MDQ0215244.1"/>
    </source>
</evidence>
<keyword evidence="2 8" id="KW-1003">Cell membrane</keyword>
<dbReference type="Gene3D" id="3.40.50.10960">
    <property type="match status" value="1"/>
</dbReference>
<dbReference type="Pfam" id="PF03799">
    <property type="entry name" value="FtsQ_DivIB_C"/>
    <property type="match status" value="1"/>
</dbReference>
<dbReference type="GO" id="GO:0032153">
    <property type="term" value="C:cell division site"/>
    <property type="evidence" value="ECO:0007669"/>
    <property type="project" value="UniProtKB-UniRule"/>
</dbReference>
<gene>
    <name evidence="8" type="primary">divIB</name>
    <name evidence="10" type="ORF">J2S13_001644</name>
</gene>
<evidence type="ECO:0000259" key="9">
    <source>
        <dbReference type="PROSITE" id="PS51779"/>
    </source>
</evidence>
<keyword evidence="3 8" id="KW-0132">Cell division</keyword>
<dbReference type="PANTHER" id="PTHR37820:SF1">
    <property type="entry name" value="CELL DIVISION PROTEIN FTSQ"/>
    <property type="match status" value="1"/>
</dbReference>
<dbReference type="PROSITE" id="PS51779">
    <property type="entry name" value="POTRA"/>
    <property type="match status" value="1"/>
</dbReference>
<dbReference type="Proteomes" id="UP001237207">
    <property type="component" value="Unassembled WGS sequence"/>
</dbReference>
<comment type="function">
    <text evidence="8">Cell division protein that may be involved in stabilizing or promoting the assembly of the division complex.</text>
</comment>
<evidence type="ECO:0000256" key="8">
    <source>
        <dbReference type="HAMAP-Rule" id="MF_00912"/>
    </source>
</evidence>
<comment type="similarity">
    <text evidence="8">Belongs to the FtsQ/DivIB family. DivIB subfamily.</text>
</comment>
<dbReference type="EMBL" id="JAUSUC010000016">
    <property type="protein sequence ID" value="MDQ0215244.1"/>
    <property type="molecule type" value="Genomic_DNA"/>
</dbReference>
<accession>A0AAJ1T3H6</accession>
<dbReference type="AlphaFoldDB" id="A0AAJ1T3H6"/>
<organism evidence="10 11">
    <name type="scientific">Oikeobacillus pervagus</name>
    <dbReference type="NCBI Taxonomy" id="1325931"/>
    <lineage>
        <taxon>Bacteria</taxon>
        <taxon>Bacillati</taxon>
        <taxon>Bacillota</taxon>
        <taxon>Bacilli</taxon>
        <taxon>Bacillales</taxon>
        <taxon>Bacillaceae</taxon>
        <taxon>Oikeobacillus</taxon>
    </lineage>
</organism>
<evidence type="ECO:0000256" key="7">
    <source>
        <dbReference type="ARBA" id="ARBA00023306"/>
    </source>
</evidence>
<dbReference type="Pfam" id="PF08478">
    <property type="entry name" value="POTRA_1"/>
    <property type="match status" value="1"/>
</dbReference>
<dbReference type="RefSeq" id="WP_307257239.1">
    <property type="nucleotide sequence ID" value="NZ_JAUSUC010000016.1"/>
</dbReference>
<proteinExistence type="inferred from homology"/>
<evidence type="ECO:0000256" key="3">
    <source>
        <dbReference type="ARBA" id="ARBA00022618"/>
    </source>
</evidence>
<evidence type="ECO:0000256" key="6">
    <source>
        <dbReference type="ARBA" id="ARBA00023136"/>
    </source>
</evidence>
<dbReference type="PANTHER" id="PTHR37820">
    <property type="entry name" value="CELL DIVISION PROTEIN DIVIB"/>
    <property type="match status" value="1"/>
</dbReference>
<dbReference type="InterPro" id="IPR034746">
    <property type="entry name" value="POTRA"/>
</dbReference>
<dbReference type="GO" id="GO:0043093">
    <property type="term" value="P:FtsZ-dependent cytokinesis"/>
    <property type="evidence" value="ECO:0007669"/>
    <property type="project" value="UniProtKB-UniRule"/>
</dbReference>
<dbReference type="InterPro" id="IPR005548">
    <property type="entry name" value="Cell_div_FtsQ/DivIB_C"/>
</dbReference>
<feature type="domain" description="POTRA" evidence="9">
    <location>
        <begin position="50"/>
        <end position="118"/>
    </location>
</feature>
<feature type="transmembrane region" description="Helical" evidence="8">
    <location>
        <begin position="28"/>
        <end position="45"/>
    </location>
</feature>
<dbReference type="HAMAP" id="MF_00912">
    <property type="entry name" value="DivIB"/>
    <property type="match status" value="1"/>
</dbReference>
<reference evidence="10" key="1">
    <citation type="submission" date="2023-07" db="EMBL/GenBank/DDBJ databases">
        <title>Genomic Encyclopedia of Type Strains, Phase IV (KMG-IV): sequencing the most valuable type-strain genomes for metagenomic binning, comparative biology and taxonomic classification.</title>
        <authorList>
            <person name="Goeker M."/>
        </authorList>
    </citation>
    <scope>NUCLEOTIDE SEQUENCE</scope>
    <source>
        <strain evidence="10">DSM 23947</strain>
    </source>
</reference>
<dbReference type="InterPro" id="IPR050487">
    <property type="entry name" value="FtsQ_DivIB"/>
</dbReference>
<comment type="caution">
    <text evidence="10">The sequence shown here is derived from an EMBL/GenBank/DDBJ whole genome shotgun (WGS) entry which is preliminary data.</text>
</comment>
<evidence type="ECO:0000256" key="2">
    <source>
        <dbReference type="ARBA" id="ARBA00022475"/>
    </source>
</evidence>
<dbReference type="Gene3D" id="3.10.20.310">
    <property type="entry name" value="membrane protein fhac"/>
    <property type="match status" value="1"/>
</dbReference>
<keyword evidence="7 8" id="KW-0131">Cell cycle</keyword>
<keyword evidence="6 8" id="KW-0472">Membrane</keyword>
<keyword evidence="11" id="KW-1185">Reference proteome</keyword>
<comment type="subcellular location">
    <subcellularLocation>
        <location evidence="8">Cell membrane</location>
        <topology evidence="8">Single-pass type II membrane protein</topology>
    </subcellularLocation>
    <subcellularLocation>
        <location evidence="1">Membrane</location>
    </subcellularLocation>
    <text evidence="8">Localizes to the division septum.</text>
</comment>
<keyword evidence="5 8" id="KW-1133">Transmembrane helix</keyword>
<keyword evidence="4 8" id="KW-0812">Transmembrane</keyword>
<evidence type="ECO:0000256" key="1">
    <source>
        <dbReference type="ARBA" id="ARBA00004370"/>
    </source>
</evidence>
<sequence length="256" mass="29325">MEKGKVVSIEDRIPKLKQQKKKKTNRRLLLLLSIFFLLILTVVYFQSPLSHIRKISVSGNVMIPKDAIIKITGIKKGMSIWELDREVIESQLKEKHEIRDAKVKVSFPNSVKIIVREQKRLAYISDGTSFRPVLENGKVVDHPVSTISVQAPVLYSFKNGKILKEMMTSLNQIPTEIVNAISEIHYSPKKTDKYHIKLYMNDGFEVTATLRTFAEKMIYYPSIISQLDPHVKGVIDLEVGSYFKAYEVEGDSQNEE</sequence>
<protein>
    <recommendedName>
        <fullName evidence="8">Cell division protein DivIB</fullName>
    </recommendedName>
</protein>
<evidence type="ECO:0000256" key="5">
    <source>
        <dbReference type="ARBA" id="ARBA00022989"/>
    </source>
</evidence>
<dbReference type="GO" id="GO:0005886">
    <property type="term" value="C:plasma membrane"/>
    <property type="evidence" value="ECO:0007669"/>
    <property type="project" value="UniProtKB-SubCell"/>
</dbReference>
<name>A0AAJ1T3H6_9BACI</name>
<evidence type="ECO:0000313" key="11">
    <source>
        <dbReference type="Proteomes" id="UP001237207"/>
    </source>
</evidence>